<dbReference type="EMBL" id="CAADFS010000094">
    <property type="protein sequence ID" value="VFK50223.1"/>
    <property type="molecule type" value="Genomic_DNA"/>
</dbReference>
<feature type="transmembrane region" description="Helical" evidence="1">
    <location>
        <begin position="16"/>
        <end position="33"/>
    </location>
</feature>
<reference evidence="2" key="1">
    <citation type="submission" date="2019-02" db="EMBL/GenBank/DDBJ databases">
        <authorList>
            <person name="Gruber-Vodicka R. H."/>
            <person name="Seah K. B. B."/>
        </authorList>
    </citation>
    <scope>NUCLEOTIDE SEQUENCE</scope>
    <source>
        <strain evidence="2">BECK_BZ123</strain>
    </source>
</reference>
<evidence type="ECO:0000313" key="2">
    <source>
        <dbReference type="EMBL" id="VFK50223.1"/>
    </source>
</evidence>
<evidence type="ECO:0000256" key="1">
    <source>
        <dbReference type="SAM" id="Phobius"/>
    </source>
</evidence>
<dbReference type="AlphaFoldDB" id="A0A450Z8W4"/>
<keyword evidence="1" id="KW-0812">Transmembrane</keyword>
<gene>
    <name evidence="2" type="ORF">BECKTC1821D_GA0114238_109411</name>
</gene>
<feature type="transmembrane region" description="Helical" evidence="1">
    <location>
        <begin position="45"/>
        <end position="67"/>
    </location>
</feature>
<organism evidence="2">
    <name type="scientific">Candidatus Kentrum sp. TC</name>
    <dbReference type="NCBI Taxonomy" id="2126339"/>
    <lineage>
        <taxon>Bacteria</taxon>
        <taxon>Pseudomonadati</taxon>
        <taxon>Pseudomonadota</taxon>
        <taxon>Gammaproteobacteria</taxon>
        <taxon>Candidatus Kentrum</taxon>
    </lineage>
</organism>
<protein>
    <submittedName>
        <fullName evidence="2">Uncharacterized protein</fullName>
    </submittedName>
</protein>
<accession>A0A450Z8W4</accession>
<name>A0A450Z8W4_9GAMM</name>
<keyword evidence="1" id="KW-0472">Membrane</keyword>
<proteinExistence type="predicted"/>
<sequence length="179" mass="20299">MLLGIQSRNVNGGHKSLAFLTSVGIGAANLAVLKLVPGETTVIDIVAYLLGGPLGIVVSILIHPWLVRISHGFFYSKKEQYLEHIKENLENGWIEYDGHRWWTGLEFRVNLFMHIMTTLDDDETGVYLTTRDMEVVYLTNQQTRELGDLIRLRVNDAHVEAREELTLPWKKLEAGKDGN</sequence>
<keyword evidence="1" id="KW-1133">Transmembrane helix</keyword>